<dbReference type="KEGG" id="bii:BINDI_0802"/>
<dbReference type="Gene3D" id="3.10.180.10">
    <property type="entry name" value="2,3-Dihydroxybiphenyl 1,2-Dioxygenase, domain 1"/>
    <property type="match status" value="1"/>
</dbReference>
<dbReference type="InterPro" id="IPR029068">
    <property type="entry name" value="Glyas_Bleomycin-R_OHBP_Dase"/>
</dbReference>
<proteinExistence type="predicted"/>
<dbReference type="OrthoDB" id="5066780at2"/>
<dbReference type="HOGENOM" id="CLU_1567962_0_0_11"/>
<gene>
    <name evidence="1" type="ORF">BINDI_0802</name>
</gene>
<name>A0A087VUU2_9BIFI</name>
<accession>A0A087VUU2</accession>
<protein>
    <recommendedName>
        <fullName evidence="3">Glycosyltransferase</fullName>
    </recommendedName>
</protein>
<dbReference type="RefSeq" id="WP_033490279.1">
    <property type="nucleotide sequence ID" value="NZ_CP006018.1"/>
</dbReference>
<dbReference type="SUPFAM" id="SSF54593">
    <property type="entry name" value="Glyoxalase/Bleomycin resistance protein/Dihydroxybiphenyl dioxygenase"/>
    <property type="match status" value="1"/>
</dbReference>
<dbReference type="AlphaFoldDB" id="A0A087VUU2"/>
<evidence type="ECO:0008006" key="3">
    <source>
        <dbReference type="Google" id="ProtNLM"/>
    </source>
</evidence>
<organism evidence="1 2">
    <name type="scientific">Bifidobacterium [indicum] DSM 20214 = LMG 11587</name>
    <dbReference type="NCBI Taxonomy" id="1341694"/>
    <lineage>
        <taxon>Bacteria</taxon>
        <taxon>Bacillati</taxon>
        <taxon>Actinomycetota</taxon>
        <taxon>Actinomycetes</taxon>
        <taxon>Bifidobacteriales</taxon>
        <taxon>Bifidobacteriaceae</taxon>
        <taxon>Bifidobacterium</taxon>
    </lineage>
</organism>
<reference evidence="1 2" key="1">
    <citation type="journal article" date="2014" name="Appl. Environ. Microbiol.">
        <title>Genomic encyclopedia of type strains of the genus Bifidobacterium.</title>
        <authorList>
            <person name="Milani C."/>
            <person name="Lugli G.A."/>
            <person name="Duranti S."/>
            <person name="Turroni F."/>
            <person name="Bottacini F."/>
            <person name="Mangifesta M."/>
            <person name="Sanchez B."/>
            <person name="Viappiani A."/>
            <person name="Mancabelli L."/>
            <person name="Taminiau B."/>
            <person name="Delcenserie V."/>
            <person name="Barrangou R."/>
            <person name="Margolles A."/>
            <person name="van Sinderen D."/>
            <person name="Ventura M."/>
        </authorList>
    </citation>
    <scope>NUCLEOTIDE SEQUENCE [LARGE SCALE GENOMIC DNA]</scope>
    <source>
        <strain evidence="1 2">LMG 11587</strain>
    </source>
</reference>
<keyword evidence="2" id="KW-1185">Reference proteome</keyword>
<dbReference type="EMBL" id="CP006018">
    <property type="protein sequence ID" value="AIC92074.1"/>
    <property type="molecule type" value="Genomic_DNA"/>
</dbReference>
<sequence length="175" mass="19150">MSSYIQSANSTYDAASISPVPHPGAAVAPPEPYRGIYSMPMFMTLESGSLEESEEFWTKGLGFISLYAMPGVLIHLRRWAFQDVLICKSDSNPGNSQTTIQSTVGLSLAVTENQITAMVRACEKLRPGSTSAPVRMPWNSIEARIQTPENLALTLTAALAVDDRQAEDYLREHGR</sequence>
<dbReference type="Proteomes" id="UP000028569">
    <property type="component" value="Chromosome"/>
</dbReference>
<evidence type="ECO:0000313" key="1">
    <source>
        <dbReference type="EMBL" id="AIC92074.1"/>
    </source>
</evidence>
<evidence type="ECO:0000313" key="2">
    <source>
        <dbReference type="Proteomes" id="UP000028569"/>
    </source>
</evidence>